<accession>A0A098SCY5</accession>
<comment type="cofactor">
    <cofactor evidence="1">
        <name>Mg(2+)</name>
        <dbReference type="ChEBI" id="CHEBI:18420"/>
    </cofactor>
</comment>
<evidence type="ECO:0000256" key="2">
    <source>
        <dbReference type="ARBA" id="ARBA00006171"/>
    </source>
</evidence>
<evidence type="ECO:0000256" key="3">
    <source>
        <dbReference type="ARBA" id="ARBA00022723"/>
    </source>
</evidence>
<dbReference type="InterPro" id="IPR023214">
    <property type="entry name" value="HAD_sf"/>
</dbReference>
<dbReference type="NCBIfam" id="TIGR01549">
    <property type="entry name" value="HAD-SF-IA-v1"/>
    <property type="match status" value="1"/>
</dbReference>
<protein>
    <submittedName>
        <fullName evidence="6">Beta-phosphoglucomutase</fullName>
    </submittedName>
</protein>
<keyword evidence="3" id="KW-0479">Metal-binding</keyword>
<dbReference type="GO" id="GO:0046872">
    <property type="term" value="F:metal ion binding"/>
    <property type="evidence" value="ECO:0007669"/>
    <property type="project" value="UniProtKB-KW"/>
</dbReference>
<dbReference type="Gene3D" id="3.40.50.1000">
    <property type="entry name" value="HAD superfamily/HAD-like"/>
    <property type="match status" value="1"/>
</dbReference>
<dbReference type="InterPro" id="IPR006439">
    <property type="entry name" value="HAD-SF_hydro_IA"/>
</dbReference>
<evidence type="ECO:0000256" key="1">
    <source>
        <dbReference type="ARBA" id="ARBA00001946"/>
    </source>
</evidence>
<evidence type="ECO:0000256" key="5">
    <source>
        <dbReference type="ARBA" id="ARBA00023277"/>
    </source>
</evidence>
<comment type="caution">
    <text evidence="6">The sequence shown here is derived from an EMBL/GenBank/DDBJ whole genome shotgun (WGS) entry which is preliminary data.</text>
</comment>
<proteinExistence type="inferred from homology"/>
<organism evidence="6 7">
    <name type="scientific">Phaeodactylibacter xiamenensis</name>
    <dbReference type="NCBI Taxonomy" id="1524460"/>
    <lineage>
        <taxon>Bacteria</taxon>
        <taxon>Pseudomonadati</taxon>
        <taxon>Bacteroidota</taxon>
        <taxon>Saprospiria</taxon>
        <taxon>Saprospirales</taxon>
        <taxon>Haliscomenobacteraceae</taxon>
        <taxon>Phaeodactylibacter</taxon>
    </lineage>
</organism>
<dbReference type="InterPro" id="IPR051600">
    <property type="entry name" value="Beta-PGM-like"/>
</dbReference>
<dbReference type="PANTHER" id="PTHR46193:SF18">
    <property type="entry name" value="HEXITOL PHOSPHATASE B"/>
    <property type="match status" value="1"/>
</dbReference>
<dbReference type="EMBL" id="JPOS01000016">
    <property type="protein sequence ID" value="KGE88847.1"/>
    <property type="molecule type" value="Genomic_DNA"/>
</dbReference>
<dbReference type="Pfam" id="PF00702">
    <property type="entry name" value="Hydrolase"/>
    <property type="match status" value="1"/>
</dbReference>
<dbReference type="GO" id="GO:0003824">
    <property type="term" value="F:catalytic activity"/>
    <property type="evidence" value="ECO:0007669"/>
    <property type="project" value="UniProtKB-ARBA"/>
</dbReference>
<keyword evidence="5" id="KW-0119">Carbohydrate metabolism</keyword>
<keyword evidence="4" id="KW-0460">Magnesium</keyword>
<dbReference type="PANTHER" id="PTHR46193">
    <property type="entry name" value="6-PHOSPHOGLUCONATE PHOSPHATASE"/>
    <property type="match status" value="1"/>
</dbReference>
<comment type="similarity">
    <text evidence="2">Belongs to the HAD-like hydrolase superfamily. CbbY/CbbZ/Gph/YieH family.</text>
</comment>
<gene>
    <name evidence="6" type="ORF">IX84_06910</name>
</gene>
<name>A0A098SCY5_9BACT</name>
<dbReference type="NCBIfam" id="TIGR01509">
    <property type="entry name" value="HAD-SF-IA-v3"/>
    <property type="match status" value="1"/>
</dbReference>
<evidence type="ECO:0000313" key="6">
    <source>
        <dbReference type="EMBL" id="KGE88847.1"/>
    </source>
</evidence>
<dbReference type="Gene3D" id="1.10.150.240">
    <property type="entry name" value="Putative phosphatase, domain 2"/>
    <property type="match status" value="1"/>
</dbReference>
<evidence type="ECO:0000313" key="7">
    <source>
        <dbReference type="Proteomes" id="UP000029736"/>
    </source>
</evidence>
<sequence>MDGTMVDNMMAHHEAWQRKLSSLGMDMELEQVRREIHGVNEEILLRLFGDRFNDEERQYHAQDKEAEYRRGFQEQLQLIDGLSDFLEEAWEAELPMGIGTAAPEENVDFVLDNLELRDYFATVKHAGDVTKGKPDPEIYQLVAAGLGIPVKDCVIFEDSPTGAEAAHNAGSPVIVVTTTHKPAEFSHLPNVLAYIEDFNALKYDIR</sequence>
<dbReference type="InterPro" id="IPR036412">
    <property type="entry name" value="HAD-like_sf"/>
</dbReference>
<dbReference type="OrthoDB" id="9797743at2"/>
<dbReference type="InterPro" id="IPR023198">
    <property type="entry name" value="PGP-like_dom2"/>
</dbReference>
<dbReference type="Proteomes" id="UP000029736">
    <property type="component" value="Unassembled WGS sequence"/>
</dbReference>
<dbReference type="STRING" id="1524460.IX84_06910"/>
<keyword evidence="7" id="KW-1185">Reference proteome</keyword>
<dbReference type="AlphaFoldDB" id="A0A098SCY5"/>
<dbReference type="SUPFAM" id="SSF56784">
    <property type="entry name" value="HAD-like"/>
    <property type="match status" value="1"/>
</dbReference>
<reference evidence="6 7" key="1">
    <citation type="journal article" date="2014" name="Int. J. Syst. Evol. Microbiol.">
        <title>Phaeodactylibacter xiamenensis gen. nov., sp. nov., a member of the family Saprospiraceae isolated from the marine alga Phaeodactylum tricornutum.</title>
        <authorList>
            <person name="Chen Z.Jr."/>
            <person name="Lei X."/>
            <person name="Lai Q."/>
            <person name="Li Y."/>
            <person name="Zhang B."/>
            <person name="Zhang J."/>
            <person name="Zhang H."/>
            <person name="Yang L."/>
            <person name="Zheng W."/>
            <person name="Tian Y."/>
            <person name="Yu Z."/>
            <person name="Xu H.Jr."/>
            <person name="Zheng T."/>
        </authorList>
    </citation>
    <scope>NUCLEOTIDE SEQUENCE [LARGE SCALE GENOMIC DNA]</scope>
    <source>
        <strain evidence="6 7">KD52</strain>
    </source>
</reference>
<evidence type="ECO:0000256" key="4">
    <source>
        <dbReference type="ARBA" id="ARBA00022842"/>
    </source>
</evidence>